<name>A0AAI9HXC4_PROST</name>
<dbReference type="SUPFAM" id="SSF48371">
    <property type="entry name" value="ARM repeat"/>
    <property type="match status" value="1"/>
</dbReference>
<evidence type="ECO:0000313" key="1">
    <source>
        <dbReference type="EMBL" id="EMP9431739.1"/>
    </source>
</evidence>
<dbReference type="InterPro" id="IPR016024">
    <property type="entry name" value="ARM-type_fold"/>
</dbReference>
<dbReference type="InterPro" id="IPR011989">
    <property type="entry name" value="ARM-like"/>
</dbReference>
<proteinExistence type="predicted"/>
<dbReference type="Gene3D" id="1.25.10.10">
    <property type="entry name" value="Leucine-rich Repeat Variant"/>
    <property type="match status" value="1"/>
</dbReference>
<reference evidence="1" key="1">
    <citation type="submission" date="2024-02" db="EMBL/GenBank/DDBJ databases">
        <authorList>
            <consortium name="Clinical and Environmental Microbiology Branch: Whole genome sequencing antimicrobial resistance pathogens in the healthcare setting"/>
        </authorList>
    </citation>
    <scope>NUCLEOTIDE SEQUENCE</scope>
    <source>
        <strain evidence="1">2020GO-00142</strain>
    </source>
</reference>
<sequence>MEKQIIGTLIELTFRGNDDVKIAAISALGDYKATIEQQDAVIRLIELCKDPNKEVAVSSIRSLSKLSEHFSRLVTYND</sequence>
<accession>A0AAI9HXC4</accession>
<protein>
    <submittedName>
        <fullName evidence="1">HEAT repeat domain-containing protein</fullName>
    </submittedName>
</protein>
<gene>
    <name evidence="1" type="ORF">JRA39_000752</name>
</gene>
<dbReference type="AlphaFoldDB" id="A0AAI9HXC4"/>
<organism evidence="1">
    <name type="scientific">Providencia stuartii</name>
    <dbReference type="NCBI Taxonomy" id="588"/>
    <lineage>
        <taxon>Bacteria</taxon>
        <taxon>Pseudomonadati</taxon>
        <taxon>Pseudomonadota</taxon>
        <taxon>Gammaproteobacteria</taxon>
        <taxon>Enterobacterales</taxon>
        <taxon>Morganellaceae</taxon>
        <taxon>Providencia</taxon>
    </lineage>
</organism>
<comment type="caution">
    <text evidence="1">The sequence shown here is derived from an EMBL/GenBank/DDBJ whole genome shotgun (WGS) entry which is preliminary data.</text>
</comment>
<dbReference type="RefSeq" id="WP_154635708.1">
    <property type="nucleotide sequence ID" value="NZ_JADSTC010000002.1"/>
</dbReference>
<dbReference type="Pfam" id="PF13646">
    <property type="entry name" value="HEAT_2"/>
    <property type="match status" value="1"/>
</dbReference>
<dbReference type="EMBL" id="AAZDVE040000003">
    <property type="protein sequence ID" value="EMP9431739.1"/>
    <property type="molecule type" value="Genomic_DNA"/>
</dbReference>